<dbReference type="RefSeq" id="WP_128524901.1">
    <property type="nucleotide sequence ID" value="NZ_CP026118.1"/>
</dbReference>
<proteinExistence type="predicted"/>
<keyword evidence="5 7" id="KW-1133">Transmembrane helix</keyword>
<keyword evidence="3" id="KW-1003">Cell membrane</keyword>
<dbReference type="PANTHER" id="PTHR43266:SF2">
    <property type="entry name" value="MAJOR FACILITATOR SUPERFAMILY (MFS) PROFILE DOMAIN-CONTAINING PROTEIN"/>
    <property type="match status" value="1"/>
</dbReference>
<evidence type="ECO:0000256" key="2">
    <source>
        <dbReference type="ARBA" id="ARBA00022448"/>
    </source>
</evidence>
<evidence type="ECO:0000256" key="7">
    <source>
        <dbReference type="SAM" id="Phobius"/>
    </source>
</evidence>
<dbReference type="SUPFAM" id="SSF103473">
    <property type="entry name" value="MFS general substrate transporter"/>
    <property type="match status" value="1"/>
</dbReference>
<organism evidence="8 9">
    <name type="scientific">Halobacillus litoralis</name>
    <dbReference type="NCBI Taxonomy" id="45668"/>
    <lineage>
        <taxon>Bacteria</taxon>
        <taxon>Bacillati</taxon>
        <taxon>Bacillota</taxon>
        <taxon>Bacilli</taxon>
        <taxon>Bacillales</taxon>
        <taxon>Bacillaceae</taxon>
        <taxon>Halobacillus</taxon>
    </lineage>
</organism>
<evidence type="ECO:0000313" key="9">
    <source>
        <dbReference type="Proteomes" id="UP000287756"/>
    </source>
</evidence>
<reference evidence="8 9" key="1">
    <citation type="submission" date="2018-01" db="EMBL/GenBank/DDBJ databases">
        <title>The whole genome sequencing and assembly of Halobacillus litoralis ERB031 strain.</title>
        <authorList>
            <person name="Lee S.-J."/>
            <person name="Park M.-K."/>
            <person name="Kim J.-Y."/>
            <person name="Lee Y.-J."/>
            <person name="Yi H."/>
            <person name="Bahn Y.-S."/>
            <person name="Kim J.F."/>
            <person name="Lee D.-W."/>
        </authorList>
    </citation>
    <scope>NUCLEOTIDE SEQUENCE [LARGE SCALE GENOMIC DNA]</scope>
    <source>
        <strain evidence="8 9">ERB 031</strain>
    </source>
</reference>
<feature type="transmembrane region" description="Helical" evidence="7">
    <location>
        <begin position="102"/>
        <end position="122"/>
    </location>
</feature>
<keyword evidence="2" id="KW-0813">Transport</keyword>
<name>A0A410MCZ7_9BACI</name>
<keyword evidence="6 7" id="KW-0472">Membrane</keyword>
<dbReference type="PANTHER" id="PTHR43266">
    <property type="entry name" value="MACROLIDE-EFFLUX PROTEIN"/>
    <property type="match status" value="1"/>
</dbReference>
<dbReference type="GO" id="GO:0005886">
    <property type="term" value="C:plasma membrane"/>
    <property type="evidence" value="ECO:0007669"/>
    <property type="project" value="UniProtKB-SubCell"/>
</dbReference>
<dbReference type="OrthoDB" id="9775268at2"/>
<feature type="transmembrane region" description="Helical" evidence="7">
    <location>
        <begin position="168"/>
        <end position="191"/>
    </location>
</feature>
<accession>A0A410MCZ7</accession>
<dbReference type="Gene3D" id="1.20.1250.20">
    <property type="entry name" value="MFS general substrate transporter like domains"/>
    <property type="match status" value="1"/>
</dbReference>
<evidence type="ECO:0000256" key="6">
    <source>
        <dbReference type="ARBA" id="ARBA00023136"/>
    </source>
</evidence>
<evidence type="ECO:0000256" key="4">
    <source>
        <dbReference type="ARBA" id="ARBA00022692"/>
    </source>
</evidence>
<feature type="transmembrane region" description="Helical" evidence="7">
    <location>
        <begin position="344"/>
        <end position="366"/>
    </location>
</feature>
<evidence type="ECO:0000313" key="8">
    <source>
        <dbReference type="EMBL" id="QAS52612.1"/>
    </source>
</evidence>
<dbReference type="InterPro" id="IPR036259">
    <property type="entry name" value="MFS_trans_sf"/>
</dbReference>
<feature type="transmembrane region" description="Helical" evidence="7">
    <location>
        <begin position="223"/>
        <end position="244"/>
    </location>
</feature>
<protein>
    <submittedName>
        <fullName evidence="8">MFS transporter</fullName>
    </submittedName>
</protein>
<feature type="transmembrane region" description="Helical" evidence="7">
    <location>
        <begin position="310"/>
        <end position="332"/>
    </location>
</feature>
<dbReference type="KEGG" id="hli:HLI_10470"/>
<dbReference type="AlphaFoldDB" id="A0A410MCZ7"/>
<evidence type="ECO:0000256" key="3">
    <source>
        <dbReference type="ARBA" id="ARBA00022475"/>
    </source>
</evidence>
<evidence type="ECO:0000256" key="5">
    <source>
        <dbReference type="ARBA" id="ARBA00022989"/>
    </source>
</evidence>
<feature type="transmembrane region" description="Helical" evidence="7">
    <location>
        <begin position="12"/>
        <end position="37"/>
    </location>
</feature>
<keyword evidence="4 7" id="KW-0812">Transmembrane</keyword>
<dbReference type="InterPro" id="IPR010290">
    <property type="entry name" value="TM_effector"/>
</dbReference>
<feature type="transmembrane region" description="Helical" evidence="7">
    <location>
        <begin position="372"/>
        <end position="396"/>
    </location>
</feature>
<feature type="transmembrane region" description="Helical" evidence="7">
    <location>
        <begin position="49"/>
        <end position="69"/>
    </location>
</feature>
<sequence length="411" mass="46548">MYKMLWKNRNIRFYLLGGGISRLGDVLTGMAFLFLAYELTGSKLHTTGIALAETIPYLLFGLIGGVVADTFPRKKLLISLDLLRVPLMLAVIALHYFNALTYPALIIISFLIQTIGCFFNPAHRAVLPMVTKDDERASANSMYDTVTRGITILTPVIAIWLLNTFGVIHFFTVDAFTYLLSVWCLSKLYLIESPARKKTLKMMFLSIYEFGLWIKKAPTLRMLFLFTFYTVFLNTWVWQVGLLLSLSELSLHSEELYSGIQGVFGGVVILTNLILPSFIKNFNLRHYLVGALIWGSGICYYGLLYEVEHFFIGCILVGIGLPIASLSRVYLIQKYVPESKMGRAFSTNAVLLYASNTLSLVLYGLLSTFMTIRLLMIGSGLMIMMSSITFLLIHLMKVTELRRRFMVHFLK</sequence>
<feature type="transmembrane region" description="Helical" evidence="7">
    <location>
        <begin position="256"/>
        <end position="275"/>
    </location>
</feature>
<dbReference type="CDD" id="cd06173">
    <property type="entry name" value="MFS_MefA_like"/>
    <property type="match status" value="1"/>
</dbReference>
<dbReference type="Pfam" id="PF05977">
    <property type="entry name" value="MFS_3"/>
    <property type="match status" value="1"/>
</dbReference>
<evidence type="ECO:0000256" key="1">
    <source>
        <dbReference type="ARBA" id="ARBA00004651"/>
    </source>
</evidence>
<feature type="transmembrane region" description="Helical" evidence="7">
    <location>
        <begin position="287"/>
        <end position="304"/>
    </location>
</feature>
<dbReference type="EMBL" id="CP026118">
    <property type="protein sequence ID" value="QAS52612.1"/>
    <property type="molecule type" value="Genomic_DNA"/>
</dbReference>
<feature type="transmembrane region" description="Helical" evidence="7">
    <location>
        <begin position="76"/>
        <end position="96"/>
    </location>
</feature>
<gene>
    <name evidence="8" type="ORF">HLI_10470</name>
</gene>
<feature type="transmembrane region" description="Helical" evidence="7">
    <location>
        <begin position="143"/>
        <end position="162"/>
    </location>
</feature>
<dbReference type="Proteomes" id="UP000287756">
    <property type="component" value="Chromosome"/>
</dbReference>
<comment type="subcellular location">
    <subcellularLocation>
        <location evidence="1">Cell membrane</location>
        <topology evidence="1">Multi-pass membrane protein</topology>
    </subcellularLocation>
</comment>